<dbReference type="PANTHER" id="PTHR30203:SF32">
    <property type="entry name" value="CATION EFFLUX SYSTEM PROTEIN CUSC"/>
    <property type="match status" value="1"/>
</dbReference>
<accession>A0ABV3ZUR3</accession>
<dbReference type="InterPro" id="IPR010131">
    <property type="entry name" value="MdtP/NodT-like"/>
</dbReference>
<sequence length="498" mass="53479">MAQHSAPRTHLHIPALPRLLTSALLLAALAACSPGLPMLQPQAQILPGQWPAQSSGKPAPVASTPAAAIAWQDFYLDPTLQELIRAALGHNQDQRLALLRVQEAQAAYNIQNANRLPAIGLGSSHGRARVPGDLNASGRSVIASDQELFIGLSSWELDLWGRVKSLSDAALGNYLALDATQHAVQASLVKQVAQSYLALRSLDERLELTGRTIASREESLRIFKRRAEVGSTSRYALTQVQTLVHQAKAIGTQLVQQRALQAHALQQLTGLDAERLPRAAATPLVLQQLPEGLPADLLTQRPDIIAAEYALQAAKANVAAARAAFLPRIALTGSWGTASADLDGLFKGGSRAWQFVPSISLPIFDGGQRQAHLNLQAVRQNMAVVQYEKTIETAMREVLDALSSRATLQDQVQVLSEQRDALKERSRLARLRYDHGASPYLDVLDAERDLLSAEQQLVQGREALVSSQIALYAALGGGYAGQPANAAAPTAPTPRTPS</sequence>
<keyword evidence="2" id="KW-0472">Membrane</keyword>
<evidence type="ECO:0000313" key="3">
    <source>
        <dbReference type="EMBL" id="MEX8193255.1"/>
    </source>
</evidence>
<proteinExistence type="inferred from homology"/>
<organism evidence="3 4">
    <name type="scientific">Comamonas guangdongensis</name>
    <dbReference type="NCBI Taxonomy" id="510515"/>
    <lineage>
        <taxon>Bacteria</taxon>
        <taxon>Pseudomonadati</taxon>
        <taxon>Pseudomonadota</taxon>
        <taxon>Betaproteobacteria</taxon>
        <taxon>Burkholderiales</taxon>
        <taxon>Comamonadaceae</taxon>
        <taxon>Comamonas</taxon>
    </lineage>
</organism>
<dbReference type="PANTHER" id="PTHR30203">
    <property type="entry name" value="OUTER MEMBRANE CATION EFFLUX PROTEIN"/>
    <property type="match status" value="1"/>
</dbReference>
<dbReference type="InterPro" id="IPR003423">
    <property type="entry name" value="OMP_efflux"/>
</dbReference>
<evidence type="ECO:0000256" key="1">
    <source>
        <dbReference type="ARBA" id="ARBA00007613"/>
    </source>
</evidence>
<evidence type="ECO:0000313" key="4">
    <source>
        <dbReference type="Proteomes" id="UP001561046"/>
    </source>
</evidence>
<dbReference type="RefSeq" id="WP_369338448.1">
    <property type="nucleotide sequence ID" value="NZ_JBFYGN010000009.1"/>
</dbReference>
<name>A0ABV3ZUR3_9BURK</name>
<dbReference type="EMBL" id="JBFYGN010000009">
    <property type="protein sequence ID" value="MEX8193255.1"/>
    <property type="molecule type" value="Genomic_DNA"/>
</dbReference>
<reference evidence="3 4" key="1">
    <citation type="journal article" date="2013" name="Int. J. Syst. Evol. Microbiol.">
        <title>Comamonas guangdongensis sp. nov., isolated from subterranean forest sediment, and emended description of the genus Comamonas.</title>
        <authorList>
            <person name="Zhang J."/>
            <person name="Wang Y."/>
            <person name="Zhou S."/>
            <person name="Wu C."/>
            <person name="He J."/>
            <person name="Li F."/>
        </authorList>
    </citation>
    <scope>NUCLEOTIDE SEQUENCE [LARGE SCALE GENOMIC DNA]</scope>
    <source>
        <strain evidence="3 4">CCTCC AB2011133</strain>
    </source>
</reference>
<dbReference type="SUPFAM" id="SSF56954">
    <property type="entry name" value="Outer membrane efflux proteins (OEP)"/>
    <property type="match status" value="1"/>
</dbReference>
<keyword evidence="4" id="KW-1185">Reference proteome</keyword>
<dbReference type="Pfam" id="PF02321">
    <property type="entry name" value="OEP"/>
    <property type="match status" value="2"/>
</dbReference>
<dbReference type="Gene3D" id="2.20.200.10">
    <property type="entry name" value="Outer membrane efflux proteins (OEP)"/>
    <property type="match status" value="1"/>
</dbReference>
<comment type="caution">
    <text evidence="3">The sequence shown here is derived from an EMBL/GenBank/DDBJ whole genome shotgun (WGS) entry which is preliminary data.</text>
</comment>
<keyword evidence="2" id="KW-1134">Transmembrane beta strand</keyword>
<evidence type="ECO:0000256" key="2">
    <source>
        <dbReference type="RuleBase" id="RU362097"/>
    </source>
</evidence>
<keyword evidence="2" id="KW-0449">Lipoprotein</keyword>
<dbReference type="NCBIfam" id="TIGR01845">
    <property type="entry name" value="outer_NodT"/>
    <property type="match status" value="1"/>
</dbReference>
<comment type="subcellular location">
    <subcellularLocation>
        <location evidence="2">Cell membrane</location>
        <topology evidence="2">Lipid-anchor</topology>
    </subcellularLocation>
</comment>
<gene>
    <name evidence="3" type="ORF">AB6724_10415</name>
</gene>
<dbReference type="Proteomes" id="UP001561046">
    <property type="component" value="Unassembled WGS sequence"/>
</dbReference>
<protein>
    <submittedName>
        <fullName evidence="3">Efflux transporter outer membrane subunit</fullName>
    </submittedName>
</protein>
<comment type="similarity">
    <text evidence="1 2">Belongs to the outer membrane factor (OMF) (TC 1.B.17) family.</text>
</comment>
<dbReference type="Gene3D" id="1.20.1600.10">
    <property type="entry name" value="Outer membrane efflux proteins (OEP)"/>
    <property type="match status" value="1"/>
</dbReference>
<keyword evidence="2" id="KW-0812">Transmembrane</keyword>
<keyword evidence="2" id="KW-0564">Palmitate</keyword>